<dbReference type="GO" id="GO:0044550">
    <property type="term" value="P:secondary metabolite biosynthetic process"/>
    <property type="evidence" value="ECO:0007669"/>
    <property type="project" value="UniProtKB-ARBA"/>
</dbReference>
<dbReference type="SUPFAM" id="SSF48264">
    <property type="entry name" value="Cytochrome P450"/>
    <property type="match status" value="1"/>
</dbReference>
<proteinExistence type="inferred from homology"/>
<keyword evidence="8 10" id="KW-0408">Iron</keyword>
<keyword evidence="3 10" id="KW-0349">Heme</keyword>
<comment type="cofactor">
    <cofactor evidence="1 10">
        <name>heme</name>
        <dbReference type="ChEBI" id="CHEBI:30413"/>
    </cofactor>
</comment>
<evidence type="ECO:0000256" key="3">
    <source>
        <dbReference type="ARBA" id="ARBA00022617"/>
    </source>
</evidence>
<evidence type="ECO:0008006" key="15">
    <source>
        <dbReference type="Google" id="ProtNLM"/>
    </source>
</evidence>
<evidence type="ECO:0000256" key="7">
    <source>
        <dbReference type="ARBA" id="ARBA00023002"/>
    </source>
</evidence>
<feature type="transmembrane region" description="Helical" evidence="12">
    <location>
        <begin position="40"/>
        <end position="59"/>
    </location>
</feature>
<evidence type="ECO:0000313" key="13">
    <source>
        <dbReference type="EMBL" id="KAF9606717.1"/>
    </source>
</evidence>
<comment type="subcellular location">
    <subcellularLocation>
        <location evidence="2">Membrane</location>
    </subcellularLocation>
</comment>
<keyword evidence="5 10" id="KW-0479">Metal-binding</keyword>
<keyword evidence="6 12" id="KW-1133">Transmembrane helix</keyword>
<dbReference type="PRINTS" id="PR00385">
    <property type="entry name" value="P450"/>
</dbReference>
<evidence type="ECO:0000256" key="1">
    <source>
        <dbReference type="ARBA" id="ARBA00001971"/>
    </source>
</evidence>
<dbReference type="PRINTS" id="PR00463">
    <property type="entry name" value="EP450I"/>
</dbReference>
<protein>
    <recommendedName>
        <fullName evidence="15">Cytochrome P450</fullName>
    </recommendedName>
</protein>
<organism evidence="13 14">
    <name type="scientific">Coptis chinensis</name>
    <dbReference type="NCBI Taxonomy" id="261450"/>
    <lineage>
        <taxon>Eukaryota</taxon>
        <taxon>Viridiplantae</taxon>
        <taxon>Streptophyta</taxon>
        <taxon>Embryophyta</taxon>
        <taxon>Tracheophyta</taxon>
        <taxon>Spermatophyta</taxon>
        <taxon>Magnoliopsida</taxon>
        <taxon>Ranunculales</taxon>
        <taxon>Ranunculaceae</taxon>
        <taxon>Coptidoideae</taxon>
        <taxon>Coptis</taxon>
    </lineage>
</organism>
<evidence type="ECO:0000256" key="2">
    <source>
        <dbReference type="ARBA" id="ARBA00004370"/>
    </source>
</evidence>
<dbReference type="PROSITE" id="PS00086">
    <property type="entry name" value="CYTOCHROME_P450"/>
    <property type="match status" value="1"/>
</dbReference>
<dbReference type="CDD" id="cd20654">
    <property type="entry name" value="CYP82"/>
    <property type="match status" value="1"/>
</dbReference>
<dbReference type="InterPro" id="IPR017972">
    <property type="entry name" value="Cyt_P450_CS"/>
</dbReference>
<dbReference type="GO" id="GO:0005506">
    <property type="term" value="F:iron ion binding"/>
    <property type="evidence" value="ECO:0007669"/>
    <property type="project" value="InterPro"/>
</dbReference>
<dbReference type="Gene3D" id="1.10.630.10">
    <property type="entry name" value="Cytochrome P450"/>
    <property type="match status" value="1"/>
</dbReference>
<comment type="caution">
    <text evidence="13">The sequence shown here is derived from an EMBL/GenBank/DDBJ whole genome shotgun (WGS) entry which is preliminary data.</text>
</comment>
<evidence type="ECO:0000256" key="12">
    <source>
        <dbReference type="SAM" id="Phobius"/>
    </source>
</evidence>
<name>A0A835HYY7_9MAGN</name>
<dbReference type="Pfam" id="PF00067">
    <property type="entry name" value="p450"/>
    <property type="match status" value="1"/>
</dbReference>
<dbReference type="InterPro" id="IPR001128">
    <property type="entry name" value="Cyt_P450"/>
</dbReference>
<accession>A0A835HYY7</accession>
<dbReference type="Proteomes" id="UP000631114">
    <property type="component" value="Unassembled WGS sequence"/>
</dbReference>
<dbReference type="PANTHER" id="PTHR47947:SF26">
    <property type="entry name" value="CYTOCHROME P450"/>
    <property type="match status" value="1"/>
</dbReference>
<evidence type="ECO:0000256" key="6">
    <source>
        <dbReference type="ARBA" id="ARBA00022989"/>
    </source>
</evidence>
<dbReference type="InterPro" id="IPR050651">
    <property type="entry name" value="Plant_Cytochrome_P450_Monoox"/>
</dbReference>
<dbReference type="PANTHER" id="PTHR47947">
    <property type="entry name" value="CYTOCHROME P450 82C3-RELATED"/>
    <property type="match status" value="1"/>
</dbReference>
<dbReference type="OrthoDB" id="2789670at2759"/>
<dbReference type="InterPro" id="IPR036396">
    <property type="entry name" value="Cyt_P450_sf"/>
</dbReference>
<keyword evidence="9 12" id="KW-0472">Membrane</keyword>
<feature type="binding site" description="axial binding residue" evidence="10">
    <location>
        <position position="497"/>
    </location>
    <ligand>
        <name>heme</name>
        <dbReference type="ChEBI" id="CHEBI:30413"/>
    </ligand>
    <ligandPart>
        <name>Fe</name>
        <dbReference type="ChEBI" id="CHEBI:18248"/>
    </ligandPart>
</feature>
<evidence type="ECO:0000313" key="14">
    <source>
        <dbReference type="Proteomes" id="UP000631114"/>
    </source>
</evidence>
<evidence type="ECO:0000256" key="9">
    <source>
        <dbReference type="ARBA" id="ARBA00023136"/>
    </source>
</evidence>
<dbReference type="AlphaFoldDB" id="A0A835HYY7"/>
<reference evidence="13 14" key="1">
    <citation type="submission" date="2020-10" db="EMBL/GenBank/DDBJ databases">
        <title>The Coptis chinensis genome and diversification of protoberbering-type alkaloids.</title>
        <authorList>
            <person name="Wang B."/>
            <person name="Shu S."/>
            <person name="Song C."/>
            <person name="Liu Y."/>
        </authorList>
    </citation>
    <scope>NUCLEOTIDE SEQUENCE [LARGE SCALE GENOMIC DNA]</scope>
    <source>
        <strain evidence="13">HL-2020</strain>
        <tissue evidence="13">Leaf</tissue>
    </source>
</reference>
<comment type="similarity">
    <text evidence="11">Belongs to the cytochrome P450 family.</text>
</comment>
<dbReference type="FunFam" id="1.10.630.10:FF:000026">
    <property type="entry name" value="Cytochrome P450 82C4"/>
    <property type="match status" value="1"/>
</dbReference>
<evidence type="ECO:0000256" key="5">
    <source>
        <dbReference type="ARBA" id="ARBA00022723"/>
    </source>
</evidence>
<dbReference type="GO" id="GO:0004497">
    <property type="term" value="F:monooxygenase activity"/>
    <property type="evidence" value="ECO:0007669"/>
    <property type="project" value="UniProtKB-KW"/>
</dbReference>
<keyword evidence="4 12" id="KW-0812">Transmembrane</keyword>
<dbReference type="InterPro" id="IPR002401">
    <property type="entry name" value="Cyt_P450_E_grp-I"/>
</dbReference>
<evidence type="ECO:0000256" key="4">
    <source>
        <dbReference type="ARBA" id="ARBA00022692"/>
    </source>
</evidence>
<keyword evidence="14" id="KW-1185">Reference proteome</keyword>
<evidence type="ECO:0000256" key="8">
    <source>
        <dbReference type="ARBA" id="ARBA00023004"/>
    </source>
</evidence>
<evidence type="ECO:0000256" key="10">
    <source>
        <dbReference type="PIRSR" id="PIRSR602401-1"/>
    </source>
</evidence>
<keyword evidence="11" id="KW-0503">Monooxygenase</keyword>
<evidence type="ECO:0000256" key="11">
    <source>
        <dbReference type="RuleBase" id="RU000461"/>
    </source>
</evidence>
<sequence length="557" mass="62865">MPTLSTSWSKDPQCPYPIVDFSVEHDMYIRMLFMDLLNQYFATLFGGFFALLIFLYIISQKRSRILKIKAAPEPVGAWPIIGHLPMLLGPRLPHTVLGNLGEKYGSAFTLRLGIHKALVVSSWEVAKECFTTNDQVFATRPSFKAAKILGYNYALFGLAPYGSYWRELRKISMIELLSNHRLELLKHVRVSEVSTSMKELYEVWTKNCSNGNGSVLVEMQRWFGDMTLNISVRMVAGKRYFGTSSILEDEARRISQATKDFFRLAGMFVVSDFVPFLGWLDFQGHEKAMKRTAKEVDYIFGGWLEEHRRNKLGGGTKAVQQQDFMDVMLSILEDEKFFGYNADAVTKATCLNMLLGGTDTTMVTLTWALSLLLNSRHILKKAQAEIDTHVGKDTQVDESDIVKLVYLQAIIKETLRLYPAAPLSAPHEAIKDCTIAGYHIPAGTRLITNIWKIQRDPRVWSNPSDFQPERFLTDQANVDVRGQHFELIPFGSGRRSCPGISLGLLVVQLALARLLQGFDFETPSDAFVDMTESAGLTNLKATPLHVLITPRLHSSLY</sequence>
<dbReference type="GO" id="GO:0020037">
    <property type="term" value="F:heme binding"/>
    <property type="evidence" value="ECO:0007669"/>
    <property type="project" value="InterPro"/>
</dbReference>
<dbReference type="GO" id="GO:0016020">
    <property type="term" value="C:membrane"/>
    <property type="evidence" value="ECO:0007669"/>
    <property type="project" value="UniProtKB-SubCell"/>
</dbReference>
<dbReference type="GO" id="GO:0016705">
    <property type="term" value="F:oxidoreductase activity, acting on paired donors, with incorporation or reduction of molecular oxygen"/>
    <property type="evidence" value="ECO:0007669"/>
    <property type="project" value="InterPro"/>
</dbReference>
<keyword evidence="7 11" id="KW-0560">Oxidoreductase</keyword>
<gene>
    <name evidence="13" type="ORF">IFM89_028093</name>
</gene>
<dbReference type="EMBL" id="JADFTS010000005">
    <property type="protein sequence ID" value="KAF9606717.1"/>
    <property type="molecule type" value="Genomic_DNA"/>
</dbReference>